<gene>
    <name evidence="11" type="ORF">MAIT1_01807</name>
</gene>
<keyword evidence="6" id="KW-0029">Amino-acid transport</keyword>
<dbReference type="PANTHER" id="PTHR11795">
    <property type="entry name" value="BRANCHED-CHAIN AMINO ACID TRANSPORT SYSTEM PERMEASE PROTEIN LIVH"/>
    <property type="match status" value="1"/>
</dbReference>
<dbReference type="OrthoDB" id="9810089at2"/>
<evidence type="ECO:0000256" key="10">
    <source>
        <dbReference type="SAM" id="Phobius"/>
    </source>
</evidence>
<keyword evidence="5 10" id="KW-0812">Transmembrane</keyword>
<dbReference type="GO" id="GO:1903806">
    <property type="term" value="P:L-isoleucine import across plasma membrane"/>
    <property type="evidence" value="ECO:0007669"/>
    <property type="project" value="TreeGrafter"/>
</dbReference>
<feature type="transmembrane region" description="Helical" evidence="10">
    <location>
        <begin position="44"/>
        <end position="62"/>
    </location>
</feature>
<feature type="transmembrane region" description="Helical" evidence="10">
    <location>
        <begin position="152"/>
        <end position="172"/>
    </location>
</feature>
<comment type="similarity">
    <text evidence="9">Belongs to the binding-protein-dependent transport system permease family. LivHM subfamily.</text>
</comment>
<feature type="transmembrane region" description="Helical" evidence="10">
    <location>
        <begin position="202"/>
        <end position="223"/>
    </location>
</feature>
<evidence type="ECO:0000256" key="1">
    <source>
        <dbReference type="ARBA" id="ARBA00004651"/>
    </source>
</evidence>
<evidence type="ECO:0000256" key="3">
    <source>
        <dbReference type="ARBA" id="ARBA00022475"/>
    </source>
</evidence>
<keyword evidence="8 10" id="KW-0472">Membrane</keyword>
<dbReference type="InterPro" id="IPR001851">
    <property type="entry name" value="ABC_transp_permease"/>
</dbReference>
<dbReference type="InterPro" id="IPR052157">
    <property type="entry name" value="BCAA_transport_permease"/>
</dbReference>
<feature type="transmembrane region" description="Helical" evidence="10">
    <location>
        <begin position="68"/>
        <end position="89"/>
    </location>
</feature>
<dbReference type="GO" id="GO:0015190">
    <property type="term" value="F:L-leucine transmembrane transporter activity"/>
    <property type="evidence" value="ECO:0007669"/>
    <property type="project" value="TreeGrafter"/>
</dbReference>
<evidence type="ECO:0000313" key="12">
    <source>
        <dbReference type="Proteomes" id="UP000194003"/>
    </source>
</evidence>
<dbReference type="STRING" id="1434232.MAIT1_01807"/>
<comment type="subcellular location">
    <subcellularLocation>
        <location evidence="1">Cell membrane</location>
        <topology evidence="1">Multi-pass membrane protein</topology>
    </subcellularLocation>
</comment>
<dbReference type="PANTHER" id="PTHR11795:SF371">
    <property type="entry name" value="HIGH-AFFINITY BRANCHED-CHAIN AMINO ACID TRANSPORT SYSTEM PERMEASE PROTEIN LIVH"/>
    <property type="match status" value="1"/>
</dbReference>
<name>A0A1Y2K1B7_9PROT</name>
<dbReference type="Proteomes" id="UP000194003">
    <property type="component" value="Unassembled WGS sequence"/>
</dbReference>
<keyword evidence="12" id="KW-1185">Reference proteome</keyword>
<comment type="caution">
    <text evidence="11">The sequence shown here is derived from an EMBL/GenBank/DDBJ whole genome shotgun (WGS) entry which is preliminary data.</text>
</comment>
<accession>A0A1Y2K1B7</accession>
<organism evidence="11 12">
    <name type="scientific">Magnetofaba australis IT-1</name>
    <dbReference type="NCBI Taxonomy" id="1434232"/>
    <lineage>
        <taxon>Bacteria</taxon>
        <taxon>Pseudomonadati</taxon>
        <taxon>Pseudomonadota</taxon>
        <taxon>Magnetococcia</taxon>
        <taxon>Magnetococcales</taxon>
        <taxon>Magnetococcaceae</taxon>
        <taxon>Magnetofaba</taxon>
    </lineage>
</organism>
<sequence length="305" mass="32473">MDGYVIAQQLVNGLVLGAIYGLIAVGYTMVYGIIGMINFAHGEIYMISAYLTAIFLAVLLSFGLNSVALALLLTLILAIVFTGLYGYVIERIAYRPLRGSNRLAPLISAIGMSLVLQNYVRLSQGSRNQGAPALIEGAFRFGSDEHFVQITYIQSLIVIVSLISMGVLTWIIQRTALGRACRATQQDITMAQLLGVNTDRTISLVFVIGAAMAAVAGVLVTLNYGSFDFHIGFVTGIKAFTAAVLGGIGSLPGAMLGGLVLGLCESLFSGFVNTDYKDVFAFSILVLVLIFRPSGLLGRPAVEKV</sequence>
<dbReference type="Pfam" id="PF02653">
    <property type="entry name" value="BPD_transp_2"/>
    <property type="match status" value="1"/>
</dbReference>
<dbReference type="GO" id="GO:0005886">
    <property type="term" value="C:plasma membrane"/>
    <property type="evidence" value="ECO:0007669"/>
    <property type="project" value="UniProtKB-SubCell"/>
</dbReference>
<dbReference type="CDD" id="cd06582">
    <property type="entry name" value="TM_PBP1_LivH_like"/>
    <property type="match status" value="1"/>
</dbReference>
<reference evidence="11 12" key="1">
    <citation type="journal article" date="2016" name="BMC Genomics">
        <title>Combined genomic and structural analyses of a cultured magnetotactic bacterium reveals its niche adaptation to a dynamic environment.</title>
        <authorList>
            <person name="Araujo A.C."/>
            <person name="Morillo V."/>
            <person name="Cypriano J."/>
            <person name="Teixeira L.C."/>
            <person name="Leao P."/>
            <person name="Lyra S."/>
            <person name="Almeida L.G."/>
            <person name="Bazylinski D.A."/>
            <person name="Vasconcellos A.T."/>
            <person name="Abreu F."/>
            <person name="Lins U."/>
        </authorList>
    </citation>
    <scope>NUCLEOTIDE SEQUENCE [LARGE SCALE GENOMIC DNA]</scope>
    <source>
        <strain evidence="11 12">IT-1</strain>
    </source>
</reference>
<keyword evidence="2" id="KW-0813">Transport</keyword>
<dbReference type="GO" id="GO:0005304">
    <property type="term" value="F:L-valine transmembrane transporter activity"/>
    <property type="evidence" value="ECO:0007669"/>
    <property type="project" value="TreeGrafter"/>
</dbReference>
<evidence type="ECO:0000256" key="9">
    <source>
        <dbReference type="ARBA" id="ARBA00037998"/>
    </source>
</evidence>
<evidence type="ECO:0000256" key="8">
    <source>
        <dbReference type="ARBA" id="ARBA00023136"/>
    </source>
</evidence>
<evidence type="ECO:0000313" key="11">
    <source>
        <dbReference type="EMBL" id="OSM01772.1"/>
    </source>
</evidence>
<dbReference type="RefSeq" id="WP_085444031.1">
    <property type="nucleotide sequence ID" value="NZ_LVJN01000020.1"/>
</dbReference>
<keyword evidence="7 10" id="KW-1133">Transmembrane helix</keyword>
<feature type="transmembrane region" description="Helical" evidence="10">
    <location>
        <begin position="279"/>
        <end position="298"/>
    </location>
</feature>
<evidence type="ECO:0000256" key="2">
    <source>
        <dbReference type="ARBA" id="ARBA00022448"/>
    </source>
</evidence>
<dbReference type="GO" id="GO:0015192">
    <property type="term" value="F:L-phenylalanine transmembrane transporter activity"/>
    <property type="evidence" value="ECO:0007669"/>
    <property type="project" value="TreeGrafter"/>
</dbReference>
<dbReference type="GO" id="GO:0042941">
    <property type="term" value="P:D-alanine transmembrane transport"/>
    <property type="evidence" value="ECO:0007669"/>
    <property type="project" value="TreeGrafter"/>
</dbReference>
<evidence type="ECO:0000256" key="5">
    <source>
        <dbReference type="ARBA" id="ARBA00022692"/>
    </source>
</evidence>
<feature type="transmembrane region" description="Helical" evidence="10">
    <location>
        <begin position="101"/>
        <end position="120"/>
    </location>
</feature>
<proteinExistence type="inferred from homology"/>
<evidence type="ECO:0000256" key="4">
    <source>
        <dbReference type="ARBA" id="ARBA00022519"/>
    </source>
</evidence>
<evidence type="ECO:0000256" key="7">
    <source>
        <dbReference type="ARBA" id="ARBA00022989"/>
    </source>
</evidence>
<dbReference type="AlphaFoldDB" id="A0A1Y2K1B7"/>
<keyword evidence="4" id="KW-0997">Cell inner membrane</keyword>
<feature type="transmembrane region" description="Helical" evidence="10">
    <location>
        <begin position="14"/>
        <end position="37"/>
    </location>
</feature>
<protein>
    <submittedName>
        <fullName evidence="11">Putative inner-membrane translocator</fullName>
    </submittedName>
</protein>
<dbReference type="EMBL" id="LVJN01000020">
    <property type="protein sequence ID" value="OSM01772.1"/>
    <property type="molecule type" value="Genomic_DNA"/>
</dbReference>
<dbReference type="GO" id="GO:0015808">
    <property type="term" value="P:L-alanine transport"/>
    <property type="evidence" value="ECO:0007669"/>
    <property type="project" value="TreeGrafter"/>
</dbReference>
<dbReference type="GO" id="GO:0015188">
    <property type="term" value="F:L-isoleucine transmembrane transporter activity"/>
    <property type="evidence" value="ECO:0007669"/>
    <property type="project" value="TreeGrafter"/>
</dbReference>
<keyword evidence="3" id="KW-1003">Cell membrane</keyword>
<evidence type="ECO:0000256" key="6">
    <source>
        <dbReference type="ARBA" id="ARBA00022970"/>
    </source>
</evidence>